<protein>
    <submittedName>
        <fullName evidence="2">C12orf10</fullName>
    </submittedName>
</protein>
<sequence length="387" mass="43953">MLALDLNRDMNGVVQHKFNGSHIPQSIFVKQKQRLMSSRSPPSKKTCFNMIIGTHNGTFHCDEVCAVWMLKQLPKYKDAKVVRSRSSDILADCDIVVDVGAVFDHSKCRYDHHQKEFTETFNSLDSTKPWTTKLSSAGLIYVFYGEEVIRTLMEKIATDNSLDATSVSQEQVRIIYSKVYENLIEEIDAVDNGISQSDDVPRYVVSTTLGKRVGNLNPRWNEESNDDILLKRFEKAMALVGAEFMDRVTYYQLGWLPAHNIVKEAIEKRFEIHSSGEIICFPNVAAPWKDHVMSLEKELNVETSIKYVLYPDVANSKWRVQCVPIRNDSFVNRLSLPEKWRGVRDTELSNLTGIADCVFVHANGFIGGNATYEGVLKMATESLRQAN</sequence>
<dbReference type="PANTHER" id="PTHR11215:SF1">
    <property type="entry name" value="MYG1 EXONUCLEASE"/>
    <property type="match status" value="1"/>
</dbReference>
<name>A0A7J7KPH4_BUGNE</name>
<evidence type="ECO:0000313" key="3">
    <source>
        <dbReference type="Proteomes" id="UP000593567"/>
    </source>
</evidence>
<dbReference type="GO" id="GO:0005737">
    <property type="term" value="C:cytoplasm"/>
    <property type="evidence" value="ECO:0007669"/>
    <property type="project" value="TreeGrafter"/>
</dbReference>
<dbReference type="Pfam" id="PF03690">
    <property type="entry name" value="MYG1_exonuc"/>
    <property type="match status" value="1"/>
</dbReference>
<comment type="caution">
    <text evidence="2">The sequence shown here is derived from an EMBL/GenBank/DDBJ whole genome shotgun (WGS) entry which is preliminary data.</text>
</comment>
<dbReference type="AlphaFoldDB" id="A0A7J7KPH4"/>
<dbReference type="GO" id="GO:0005634">
    <property type="term" value="C:nucleus"/>
    <property type="evidence" value="ECO:0007669"/>
    <property type="project" value="TreeGrafter"/>
</dbReference>
<dbReference type="Proteomes" id="UP000593567">
    <property type="component" value="Unassembled WGS sequence"/>
</dbReference>
<reference evidence="2" key="1">
    <citation type="submission" date="2020-06" db="EMBL/GenBank/DDBJ databases">
        <title>Draft genome of Bugula neritina, a colonial animal packing powerful symbionts and potential medicines.</title>
        <authorList>
            <person name="Rayko M."/>
        </authorList>
    </citation>
    <scope>NUCLEOTIDE SEQUENCE [LARGE SCALE GENOMIC DNA]</scope>
    <source>
        <strain evidence="2">Kwan_BN1</strain>
    </source>
</reference>
<gene>
    <name evidence="2" type="ORF">EB796_001655</name>
</gene>
<keyword evidence="3" id="KW-1185">Reference proteome</keyword>
<evidence type="ECO:0000313" key="2">
    <source>
        <dbReference type="EMBL" id="KAF6040048.1"/>
    </source>
</evidence>
<dbReference type="PANTHER" id="PTHR11215">
    <property type="entry name" value="METAL DEPENDENT HYDROLASE - RELATED"/>
    <property type="match status" value="1"/>
</dbReference>
<organism evidence="2 3">
    <name type="scientific">Bugula neritina</name>
    <name type="common">Brown bryozoan</name>
    <name type="synonym">Sertularia neritina</name>
    <dbReference type="NCBI Taxonomy" id="10212"/>
    <lineage>
        <taxon>Eukaryota</taxon>
        <taxon>Metazoa</taxon>
        <taxon>Spiralia</taxon>
        <taxon>Lophotrochozoa</taxon>
        <taxon>Bryozoa</taxon>
        <taxon>Gymnolaemata</taxon>
        <taxon>Cheilostomatida</taxon>
        <taxon>Flustrina</taxon>
        <taxon>Buguloidea</taxon>
        <taxon>Bugulidae</taxon>
        <taxon>Bugula</taxon>
    </lineage>
</organism>
<dbReference type="InterPro" id="IPR003226">
    <property type="entry name" value="MYG1_exonuclease"/>
</dbReference>
<accession>A0A7J7KPH4</accession>
<comment type="similarity">
    <text evidence="1">Belongs to the MYG1 family.</text>
</comment>
<evidence type="ECO:0000256" key="1">
    <source>
        <dbReference type="ARBA" id="ARBA00010105"/>
    </source>
</evidence>
<dbReference type="OrthoDB" id="10265310at2759"/>
<dbReference type="EMBL" id="VXIV02000186">
    <property type="protein sequence ID" value="KAF6040048.1"/>
    <property type="molecule type" value="Genomic_DNA"/>
</dbReference>
<proteinExistence type="inferred from homology"/>